<feature type="repeat" description="WD" evidence="5">
    <location>
        <begin position="88"/>
        <end position="123"/>
    </location>
</feature>
<keyword evidence="8" id="KW-1185">Reference proteome</keyword>
<evidence type="ECO:0000256" key="5">
    <source>
        <dbReference type="PROSITE-ProRule" id="PRU00221"/>
    </source>
</evidence>
<dbReference type="InterPro" id="IPR036322">
    <property type="entry name" value="WD40_repeat_dom_sf"/>
</dbReference>
<feature type="repeat" description="WD" evidence="5">
    <location>
        <begin position="239"/>
        <end position="274"/>
    </location>
</feature>
<dbReference type="Pfam" id="PF00400">
    <property type="entry name" value="WD40"/>
    <property type="match status" value="4"/>
</dbReference>
<dbReference type="Gene3D" id="2.130.10.10">
    <property type="entry name" value="YVTN repeat-like/Quinoprotein amine dehydrogenase"/>
    <property type="match status" value="1"/>
</dbReference>
<evidence type="ECO:0000256" key="4">
    <source>
        <dbReference type="ARBA" id="ARBA00023204"/>
    </source>
</evidence>
<dbReference type="InterPro" id="IPR001680">
    <property type="entry name" value="WD40_rpt"/>
</dbReference>
<dbReference type="Proteomes" id="UP001430848">
    <property type="component" value="Unassembled WGS sequence"/>
</dbReference>
<dbReference type="PRINTS" id="PR00320">
    <property type="entry name" value="GPROTEINBRPT"/>
</dbReference>
<sequence>MFDSDVQSKTRQLRSGDETECMNQLLFERATGGLGANTFAKLETARLLRSFRPAPRFRFDGGEKGAAVNNGESNSSSANPNDDQKSNIWAHQAGVNALALERFDGRILLSGGSDATIKLWDVEQCGNPNNSHVYKPFAQIARSDDKTKSHRFGITHLSFYPFDPAAFLSSSYDQTLKLWATDSVQLSGSWDLESKLYTHAISPIADHLLVACGTAHPAVRLVDLRSGAAVQSLVAPGQLGAGGGAVLSLAWSPRHEHVLASGTLDGAVRIWDVRRASGLIGLLDQEDSLGILQRRGDVNGNHISDRGVRSSAKAHSGPVNGLTWTDDGAYIVSAGHDRRIRVWDTATGANTLASFGPSIKNGQLANTPMFTTPVGLTPPRKELLFWPNETEILVMDLHEGNTVSRLRGVGANISGVRAQRGGERTVKNRVTSIVWRGAGGAGGSSGIVPGASNVSGGVYSGHTDGQIRAWVPQVRGLDEEDEDDTSEVAQQEKVQKRKALDDAFKSLMGQKITFN</sequence>
<feature type="region of interest" description="Disordered" evidence="6">
    <location>
        <begin position="476"/>
        <end position="495"/>
    </location>
</feature>
<comment type="caution">
    <text evidence="7">The sequence shown here is derived from an EMBL/GenBank/DDBJ whole genome shotgun (WGS) entry which is preliminary data.</text>
</comment>
<dbReference type="PROSITE" id="PS50082">
    <property type="entry name" value="WD_REPEATS_2"/>
    <property type="match status" value="4"/>
</dbReference>
<dbReference type="PANTHER" id="PTHR46202:SF1">
    <property type="entry name" value="DNA EXCISION REPAIR PROTEIN ERCC-8"/>
    <property type="match status" value="1"/>
</dbReference>
<name>A0ABR1P4E5_DIAER</name>
<keyword evidence="2" id="KW-0677">Repeat</keyword>
<dbReference type="InterPro" id="IPR015943">
    <property type="entry name" value="WD40/YVTN_repeat-like_dom_sf"/>
</dbReference>
<dbReference type="PROSITE" id="PS50294">
    <property type="entry name" value="WD_REPEATS_REGION"/>
    <property type="match status" value="3"/>
</dbReference>
<keyword evidence="3" id="KW-0227">DNA damage</keyword>
<protein>
    <recommendedName>
        <fullName evidence="9">DNA excision repair protein ERCC-8</fullName>
    </recommendedName>
</protein>
<dbReference type="PROSITE" id="PS00678">
    <property type="entry name" value="WD_REPEATS_1"/>
    <property type="match status" value="3"/>
</dbReference>
<feature type="compositionally biased region" description="Polar residues" evidence="6">
    <location>
        <begin position="70"/>
        <end position="85"/>
    </location>
</feature>
<evidence type="ECO:0000256" key="3">
    <source>
        <dbReference type="ARBA" id="ARBA00022763"/>
    </source>
</evidence>
<dbReference type="SMART" id="SM00320">
    <property type="entry name" value="WD40"/>
    <property type="match status" value="5"/>
</dbReference>
<dbReference type="InterPro" id="IPR042238">
    <property type="entry name" value="Rad28/ERCC8/Ckn1/ATCSA-1"/>
</dbReference>
<accession>A0ABR1P4E5</accession>
<proteinExistence type="predicted"/>
<dbReference type="SUPFAM" id="SSF50978">
    <property type="entry name" value="WD40 repeat-like"/>
    <property type="match status" value="1"/>
</dbReference>
<reference evidence="7 8" key="1">
    <citation type="submission" date="2024-02" db="EMBL/GenBank/DDBJ databases">
        <title>De novo assembly and annotation of 12 fungi associated with fruit tree decline syndrome in Ontario, Canada.</title>
        <authorList>
            <person name="Sulman M."/>
            <person name="Ellouze W."/>
            <person name="Ilyukhin E."/>
        </authorList>
    </citation>
    <scope>NUCLEOTIDE SEQUENCE [LARGE SCALE GENOMIC DNA]</scope>
    <source>
        <strain evidence="7 8">M169</strain>
    </source>
</reference>
<feature type="repeat" description="WD" evidence="5">
    <location>
        <begin position="147"/>
        <end position="189"/>
    </location>
</feature>
<dbReference type="EMBL" id="JAKNSF020000045">
    <property type="protein sequence ID" value="KAK7726126.1"/>
    <property type="molecule type" value="Genomic_DNA"/>
</dbReference>
<gene>
    <name evidence="7" type="ORF">SLS63_007803</name>
</gene>
<evidence type="ECO:0000313" key="8">
    <source>
        <dbReference type="Proteomes" id="UP001430848"/>
    </source>
</evidence>
<evidence type="ECO:0000256" key="1">
    <source>
        <dbReference type="ARBA" id="ARBA00022574"/>
    </source>
</evidence>
<evidence type="ECO:0000313" key="7">
    <source>
        <dbReference type="EMBL" id="KAK7726126.1"/>
    </source>
</evidence>
<keyword evidence="4" id="KW-0234">DNA repair</keyword>
<dbReference type="InterPro" id="IPR020472">
    <property type="entry name" value="WD40_PAC1"/>
</dbReference>
<evidence type="ECO:0000256" key="6">
    <source>
        <dbReference type="SAM" id="MobiDB-lite"/>
    </source>
</evidence>
<evidence type="ECO:0008006" key="9">
    <source>
        <dbReference type="Google" id="ProtNLM"/>
    </source>
</evidence>
<organism evidence="7 8">
    <name type="scientific">Diaporthe eres</name>
    <name type="common">Phomopsis oblonga</name>
    <dbReference type="NCBI Taxonomy" id="83184"/>
    <lineage>
        <taxon>Eukaryota</taxon>
        <taxon>Fungi</taxon>
        <taxon>Dikarya</taxon>
        <taxon>Ascomycota</taxon>
        <taxon>Pezizomycotina</taxon>
        <taxon>Sordariomycetes</taxon>
        <taxon>Sordariomycetidae</taxon>
        <taxon>Diaporthales</taxon>
        <taxon>Diaporthaceae</taxon>
        <taxon>Diaporthe</taxon>
        <taxon>Diaporthe eres species complex</taxon>
    </lineage>
</organism>
<dbReference type="PANTHER" id="PTHR46202">
    <property type="entry name" value="DNA EXCISION REPAIR PROTEIN ERCC-8"/>
    <property type="match status" value="1"/>
</dbReference>
<feature type="region of interest" description="Disordered" evidence="6">
    <location>
        <begin position="59"/>
        <end position="85"/>
    </location>
</feature>
<keyword evidence="1 5" id="KW-0853">WD repeat</keyword>
<feature type="repeat" description="WD" evidence="5">
    <location>
        <begin position="312"/>
        <end position="353"/>
    </location>
</feature>
<evidence type="ECO:0000256" key="2">
    <source>
        <dbReference type="ARBA" id="ARBA00022737"/>
    </source>
</evidence>
<dbReference type="InterPro" id="IPR019775">
    <property type="entry name" value="WD40_repeat_CS"/>
</dbReference>